<dbReference type="EMBL" id="CP029608">
    <property type="protein sequence ID" value="AXI61742.1"/>
    <property type="molecule type" value="Genomic_DNA"/>
</dbReference>
<proteinExistence type="predicted"/>
<dbReference type="RefSeq" id="WP_114883269.1">
    <property type="nucleotide sequence ID" value="NZ_CP029608.1"/>
</dbReference>
<dbReference type="AlphaFoldDB" id="A0A345RR26"/>
<organism evidence="1 2">
    <name type="scientific">Pseudomonas kribbensis</name>
    <dbReference type="NCBI Taxonomy" id="1628086"/>
    <lineage>
        <taxon>Bacteria</taxon>
        <taxon>Pseudomonadati</taxon>
        <taxon>Pseudomonadota</taxon>
        <taxon>Gammaproteobacteria</taxon>
        <taxon>Pseudomonadales</taxon>
        <taxon>Pseudomonadaceae</taxon>
        <taxon>Pseudomonas</taxon>
    </lineage>
</organism>
<gene>
    <name evidence="1" type="ORF">DLD99_15090</name>
</gene>
<evidence type="ECO:0000313" key="2">
    <source>
        <dbReference type="Proteomes" id="UP000253720"/>
    </source>
</evidence>
<name>A0A345RR26_9PSED</name>
<evidence type="ECO:0000313" key="1">
    <source>
        <dbReference type="EMBL" id="AXI61742.1"/>
    </source>
</evidence>
<sequence length="173" mass="19834">MTQKNMVPNGDFSTGDFSKWIPQGYDTPISVERHNGNYAARLVGGRNQGQSLATETFQIHPGEFDFSFQIQAPDAAPLQDTKDRRIHPPILDKTSNPLFHAHIYYTLWATNRNTGEHEVWPEVRYVDSQTRTLKLKGTIQPGYGWLSVHFAIPNDFFGNKGRYFIDNVWFSTK</sequence>
<protein>
    <submittedName>
        <fullName evidence="1">Uncharacterized protein</fullName>
    </submittedName>
</protein>
<accession>A0A345RR26</accession>
<dbReference type="Gene3D" id="2.60.120.260">
    <property type="entry name" value="Galactose-binding domain-like"/>
    <property type="match status" value="1"/>
</dbReference>
<dbReference type="KEGG" id="pke:DLD99_15090"/>
<keyword evidence="2" id="KW-1185">Reference proteome</keyword>
<reference evidence="1 2" key="1">
    <citation type="submission" date="2018-05" db="EMBL/GenBank/DDBJ databases">
        <title>Complete genome sequence of Pseudomonas kribbensis 46-2(T).</title>
        <authorList>
            <person name="Jeong H."/>
            <person name="Lee S.-G."/>
            <person name="Rha E."/>
            <person name="Kim H."/>
        </authorList>
    </citation>
    <scope>NUCLEOTIDE SEQUENCE [LARGE SCALE GENOMIC DNA]</scope>
    <source>
        <strain evidence="1 2">46-2</strain>
    </source>
</reference>
<dbReference type="Proteomes" id="UP000253720">
    <property type="component" value="Chromosome"/>
</dbReference>